<keyword evidence="5" id="KW-1185">Reference proteome</keyword>
<dbReference type="AlphaFoldDB" id="A0A5M7BW03"/>
<keyword evidence="2" id="KW-0520">NAD</keyword>
<dbReference type="Proteomes" id="UP000323946">
    <property type="component" value="Unassembled WGS sequence"/>
</dbReference>
<name>A0A5M7BW03_SACHI</name>
<dbReference type="GO" id="GO:0004497">
    <property type="term" value="F:monooxygenase activity"/>
    <property type="evidence" value="ECO:0007669"/>
    <property type="project" value="UniProtKB-KW"/>
</dbReference>
<dbReference type="InterPro" id="IPR002938">
    <property type="entry name" value="FAD-bd"/>
</dbReference>
<gene>
    <name evidence="4" type="ORF">F1721_12075</name>
</gene>
<dbReference type="Gene3D" id="3.30.9.20">
    <property type="match status" value="1"/>
</dbReference>
<dbReference type="PANTHER" id="PTHR43476:SF4">
    <property type="entry name" value="BLR0106 PROTEIN"/>
    <property type="match status" value="1"/>
</dbReference>
<dbReference type="SUPFAM" id="SSF51905">
    <property type="entry name" value="FAD/NAD(P)-binding domain"/>
    <property type="match status" value="1"/>
</dbReference>
<keyword evidence="4" id="KW-0503">Monooxygenase</keyword>
<sequence>MKIVCIGAGPAGLYFAISAKLRDAGHEISVVERDPPGATYGWGVVYWDDLLDTLYINDRESAQRIRAASTVWQDQVVVMRGGRAYLSGYGYSVNRSALLDVLAQRATDLGVDVQYERAVDDLAEFADADLVVVADGANSRIRQRCAEQFGTELVRGSNPYIWLGTSRVFEEFTFGFEQTPQGWIWFHAYPSAAGVSTFIVECQERTWQALGFDELDDAATTRLLEEIFDEHLAGHALISAARGKPASWQRFTQVYNQTWRHANAVLIGDAAHTTHFTIGSGTRLAMIDAVVLAEKLRENEQTGNALKEFDGEGHAAMRAVQAAARTSMAWFENLDRYADRDAVDFCFAMSSRSGLQPPWRYQVHRLTQNPLVRKGLRIANTAMRWVRARRRGESWQRRGAVSRP</sequence>
<dbReference type="PANTHER" id="PTHR43476">
    <property type="entry name" value="3-(3-HYDROXY-PHENYL)PROPIONATE/3-HYDROXYCINNAMIC ACID HYDROXYLASE"/>
    <property type="match status" value="1"/>
</dbReference>
<dbReference type="GO" id="GO:0071949">
    <property type="term" value="F:FAD binding"/>
    <property type="evidence" value="ECO:0007669"/>
    <property type="project" value="InterPro"/>
</dbReference>
<dbReference type="Pfam" id="PF01494">
    <property type="entry name" value="FAD_binding_3"/>
    <property type="match status" value="1"/>
</dbReference>
<dbReference type="PRINTS" id="PR00420">
    <property type="entry name" value="RNGMNOXGNASE"/>
</dbReference>
<dbReference type="EMBL" id="VWPH01000005">
    <property type="protein sequence ID" value="KAA5834416.1"/>
    <property type="molecule type" value="Genomic_DNA"/>
</dbReference>
<comment type="caution">
    <text evidence="4">The sequence shown here is derived from an EMBL/GenBank/DDBJ whole genome shotgun (WGS) entry which is preliminary data.</text>
</comment>
<feature type="domain" description="FAD-binding" evidence="3">
    <location>
        <begin position="100"/>
        <end position="316"/>
    </location>
</feature>
<evidence type="ECO:0000259" key="3">
    <source>
        <dbReference type="Pfam" id="PF01494"/>
    </source>
</evidence>
<evidence type="ECO:0000313" key="5">
    <source>
        <dbReference type="Proteomes" id="UP000323946"/>
    </source>
</evidence>
<dbReference type="Gene3D" id="3.50.50.60">
    <property type="entry name" value="FAD/NAD(P)-binding domain"/>
    <property type="match status" value="1"/>
</dbReference>
<protein>
    <submittedName>
        <fullName evidence="4">FAD-binding monooxygenase</fullName>
    </submittedName>
</protein>
<accession>A0A5M7BW03</accession>
<keyword evidence="1" id="KW-0560">Oxidoreductase</keyword>
<evidence type="ECO:0000256" key="1">
    <source>
        <dbReference type="ARBA" id="ARBA00023002"/>
    </source>
</evidence>
<dbReference type="SMR" id="A0A5M7BW03"/>
<organism evidence="4 5">
    <name type="scientific">Saccharopolyspora hirsuta</name>
    <dbReference type="NCBI Taxonomy" id="1837"/>
    <lineage>
        <taxon>Bacteria</taxon>
        <taxon>Bacillati</taxon>
        <taxon>Actinomycetota</taxon>
        <taxon>Actinomycetes</taxon>
        <taxon>Pseudonocardiales</taxon>
        <taxon>Pseudonocardiaceae</taxon>
        <taxon>Saccharopolyspora</taxon>
    </lineage>
</organism>
<dbReference type="OrthoDB" id="3169239at2"/>
<dbReference type="InterPro" id="IPR036188">
    <property type="entry name" value="FAD/NAD-bd_sf"/>
</dbReference>
<dbReference type="InterPro" id="IPR050631">
    <property type="entry name" value="PheA/TfdB_FAD_monoxygenase"/>
</dbReference>
<evidence type="ECO:0000256" key="2">
    <source>
        <dbReference type="ARBA" id="ARBA00023027"/>
    </source>
</evidence>
<dbReference type="RefSeq" id="WP_150066716.1">
    <property type="nucleotide sequence ID" value="NZ_JBEPDJ010000005.1"/>
</dbReference>
<reference evidence="4 5" key="1">
    <citation type="submission" date="2019-09" db="EMBL/GenBank/DDBJ databases">
        <title>Draft genome sequence of the thermophilic Saccharopolyspora hirsuta VKM Ac-666T.</title>
        <authorList>
            <person name="Lobastova T.G."/>
            <person name="Fokina V."/>
            <person name="Bragin E.Y."/>
            <person name="Shtratnikova V.Y."/>
            <person name="Starodumova I.P."/>
            <person name="Tarlachkov S.V."/>
            <person name="Donova M.V."/>
        </authorList>
    </citation>
    <scope>NUCLEOTIDE SEQUENCE [LARGE SCALE GENOMIC DNA]</scope>
    <source>
        <strain evidence="4 5">VKM Ac-666</strain>
    </source>
</reference>
<evidence type="ECO:0000313" key="4">
    <source>
        <dbReference type="EMBL" id="KAA5834416.1"/>
    </source>
</evidence>
<proteinExistence type="predicted"/>